<evidence type="ECO:0000313" key="2">
    <source>
        <dbReference type="Proteomes" id="UP000323317"/>
    </source>
</evidence>
<name>A0A5D4KAG6_9BACI</name>
<organism evidence="1 2">
    <name type="scientific">Rossellomorea vietnamensis</name>
    <dbReference type="NCBI Taxonomy" id="218284"/>
    <lineage>
        <taxon>Bacteria</taxon>
        <taxon>Bacillati</taxon>
        <taxon>Bacillota</taxon>
        <taxon>Bacilli</taxon>
        <taxon>Bacillales</taxon>
        <taxon>Bacillaceae</taxon>
        <taxon>Rossellomorea</taxon>
    </lineage>
</organism>
<dbReference type="Proteomes" id="UP000323317">
    <property type="component" value="Unassembled WGS sequence"/>
</dbReference>
<gene>
    <name evidence="1" type="ORF">FZC79_14900</name>
</gene>
<protein>
    <submittedName>
        <fullName evidence="1">Uncharacterized protein</fullName>
    </submittedName>
</protein>
<reference evidence="1 2" key="1">
    <citation type="submission" date="2019-08" db="EMBL/GenBank/DDBJ databases">
        <title>Bacillus genomes from the desert of Cuatro Cienegas, Coahuila.</title>
        <authorList>
            <person name="Olmedo-Alvarez G."/>
        </authorList>
    </citation>
    <scope>NUCLEOTIDE SEQUENCE [LARGE SCALE GENOMIC DNA]</scope>
    <source>
        <strain evidence="1 2">CH40_1T</strain>
    </source>
</reference>
<dbReference type="EMBL" id="VTEH01000012">
    <property type="protein sequence ID" value="TYR74371.1"/>
    <property type="molecule type" value="Genomic_DNA"/>
</dbReference>
<dbReference type="AlphaFoldDB" id="A0A5D4KAG6"/>
<evidence type="ECO:0000313" key="1">
    <source>
        <dbReference type="EMBL" id="TYR74371.1"/>
    </source>
</evidence>
<proteinExistence type="predicted"/>
<comment type="caution">
    <text evidence="1">The sequence shown here is derived from an EMBL/GenBank/DDBJ whole genome shotgun (WGS) entry which is preliminary data.</text>
</comment>
<sequence>MAKLPIKPIVKLAKTHGPAAVKFVKKHGPAISQGAAFVGSAGKMAKDFRKNRKESEQYLEKNHPRKIRFQQYKTKILPDLHNMNRLELFKGKLEVEGFIAQIKEEEKKEAGVKKPLHSKRLKDWNDILIQIEAKIANKDYQEYIMIYNNPSYHSEYFKGYERQLKKFKSLAENQDNDELYEFLLTHTKRSREEIKVDFSL</sequence>
<dbReference type="RefSeq" id="WP_148947592.1">
    <property type="nucleotide sequence ID" value="NZ_JBNILU010000020.1"/>
</dbReference>
<accession>A0A5D4KAG6</accession>